<evidence type="ECO:0000256" key="1">
    <source>
        <dbReference type="ARBA" id="ARBA00011073"/>
    </source>
</evidence>
<dbReference type="RefSeq" id="WP_167857599.1">
    <property type="nucleotide sequence ID" value="NZ_SIJK02000103.1"/>
</dbReference>
<evidence type="ECO:0000256" key="2">
    <source>
        <dbReference type="ARBA" id="ARBA00022670"/>
    </source>
</evidence>
<dbReference type="InterPro" id="IPR015500">
    <property type="entry name" value="Peptidase_S8_subtilisin-rel"/>
</dbReference>
<dbReference type="InterPro" id="IPR051048">
    <property type="entry name" value="Peptidase_S8/S53_subtilisin"/>
</dbReference>
<reference evidence="7 8" key="1">
    <citation type="submission" date="2021-03" db="EMBL/GenBank/DDBJ databases">
        <authorList>
            <person name="Grouzdev D.S."/>
        </authorList>
    </citation>
    <scope>NUCLEOTIDE SEQUENCE [LARGE SCALE GENOMIC DNA]</scope>
    <source>
        <strain evidence="7 8">M50-1</strain>
    </source>
</reference>
<evidence type="ECO:0000256" key="3">
    <source>
        <dbReference type="ARBA" id="ARBA00022801"/>
    </source>
</evidence>
<keyword evidence="3 5" id="KW-0378">Hydrolase</keyword>
<sequence>MIVSFYRVLAWLILVTLLLVALPVAQPPVAAQLAASPVRVSPATLEATVALGKEAELRLRVENEATEPVDLRIFEARAELAAVPEVAPRLRRVPLPSEDRGVAAAARGPVIDPGIATDQANDPEGKAQFLVFLADQADLAAAYALRDWTSRGAYVATTLQNHADQSQRALRGWLDARGLPYTPLWIVNALAVTGDAADVAALASRAEVAELRALRVASLGRIAPHELAQTAPANCAADDANVCWHVRQVEASRTWNDFGVRGSGITVASIDSGVRLEHPALVNQYRGTSAEGQTHAYNWLDLFGSSPSPADAGNHGTHTMGLMVGLGDQEAQPAVGVAPAARWIAVRACSARECNELALIQAAQWLLAPTDANGLNARPDLRPHIINNSWVAGTMADWYTGYVVAWRAAGIYPVFAAGNTGSLSGCGTIQAPASFAEVTAVGATDRQDLLATFSSIGPTADGRIKPDLTAPGLNIISTVADQRIYGSLSGTSMATPIVAGAVALLWSAQPGLIGDYETTYAALTATAAPRTGDTRFLGDLHATCRPDEAPNSIYGYGRLDAYRAVAEVSVDIPWLSIAPTQTVTLAPGATVELGVTVDARKVAAPGRHTAQLLLHTADLSQAPLVIPVTLIVPSDASHATLRGTVTRGGTGAPLEATVSVGDGPTTTTDTRGAYQFILPTIQPTVTLTTNARDHVSQVITVSLSAGEEVVRTIVLQPDQPQLTVDRTREPVVLDFAETLTATLPISNTGPQPLRYTAQILDEAYGVWRSDETPEIARRWIVPPADAVTVALGNDVLSEAIPLDFAFLFYHRFYDAITISSNGLVILGSPPNSGFFIPGCFPLAETTGAAIVPLRVNLDPSQPGARVSYASLAEGLLVSWQDVPISGEPTQRLSFQVLLMRDGRISMHYKTIGPLAPEFSASYGLQASNQTYQSLGCRSDLLLNDGLTIELRTQPTTSTWVEWSDQQGEIAPGEADDLPIALRWVSPSFYAWGFRGTILIQSNDPLAPVTRLPITIAPEDAPYRVIFPLVW</sequence>
<gene>
    <name evidence="7" type="ORF">EYB53_024280</name>
</gene>
<protein>
    <submittedName>
        <fullName evidence="7">S8 family serine peptidase</fullName>
    </submittedName>
</protein>
<evidence type="ECO:0000256" key="5">
    <source>
        <dbReference type="PROSITE-ProRule" id="PRU01240"/>
    </source>
</evidence>
<dbReference type="InterPro" id="IPR036852">
    <property type="entry name" value="Peptidase_S8/S53_dom_sf"/>
</dbReference>
<feature type="active site" description="Charge relay system" evidence="5">
    <location>
        <position position="271"/>
    </location>
</feature>
<keyword evidence="2 5" id="KW-0645">Protease</keyword>
<dbReference type="InterPro" id="IPR000209">
    <property type="entry name" value="Peptidase_S8/S53_dom"/>
</dbReference>
<feature type="active site" description="Charge relay system" evidence="5">
    <location>
        <position position="492"/>
    </location>
</feature>
<comment type="caution">
    <text evidence="7">The sequence shown here is derived from an EMBL/GenBank/DDBJ whole genome shotgun (WGS) entry which is preliminary data.</text>
</comment>
<dbReference type="SUPFAM" id="SSF52743">
    <property type="entry name" value="Subtilisin-like"/>
    <property type="match status" value="1"/>
</dbReference>
<dbReference type="EMBL" id="SIJK02000103">
    <property type="protein sequence ID" value="MBP1468850.1"/>
    <property type="molecule type" value="Genomic_DNA"/>
</dbReference>
<dbReference type="SUPFAM" id="SSF49464">
    <property type="entry name" value="Carboxypeptidase regulatory domain-like"/>
    <property type="match status" value="1"/>
</dbReference>
<organism evidence="7 8">
    <name type="scientific">Candidatus Chloroploca mongolica</name>
    <dbReference type="NCBI Taxonomy" id="2528176"/>
    <lineage>
        <taxon>Bacteria</taxon>
        <taxon>Bacillati</taxon>
        <taxon>Chloroflexota</taxon>
        <taxon>Chloroflexia</taxon>
        <taxon>Chloroflexales</taxon>
        <taxon>Chloroflexineae</taxon>
        <taxon>Oscillochloridaceae</taxon>
        <taxon>Candidatus Chloroploca</taxon>
    </lineage>
</organism>
<proteinExistence type="inferred from homology"/>
<feature type="domain" description="Peptidase S8/S53" evidence="6">
    <location>
        <begin position="262"/>
        <end position="557"/>
    </location>
</feature>
<keyword evidence="8" id="KW-1185">Reference proteome</keyword>
<accession>A0ABS4DHE2</accession>
<dbReference type="Gene3D" id="3.40.50.200">
    <property type="entry name" value="Peptidase S8/S53 domain"/>
    <property type="match status" value="1"/>
</dbReference>
<dbReference type="Pfam" id="PF00082">
    <property type="entry name" value="Peptidase_S8"/>
    <property type="match status" value="1"/>
</dbReference>
<dbReference type="Proteomes" id="UP001193081">
    <property type="component" value="Unassembled WGS sequence"/>
</dbReference>
<keyword evidence="4 5" id="KW-0720">Serine protease</keyword>
<dbReference type="PANTHER" id="PTHR43399:SF4">
    <property type="entry name" value="CELL WALL-ASSOCIATED PROTEASE"/>
    <property type="match status" value="1"/>
</dbReference>
<evidence type="ECO:0000259" key="6">
    <source>
        <dbReference type="Pfam" id="PF00082"/>
    </source>
</evidence>
<evidence type="ECO:0000256" key="4">
    <source>
        <dbReference type="ARBA" id="ARBA00022825"/>
    </source>
</evidence>
<dbReference type="PANTHER" id="PTHR43399">
    <property type="entry name" value="SUBTILISIN-RELATED"/>
    <property type="match status" value="1"/>
</dbReference>
<evidence type="ECO:0000313" key="7">
    <source>
        <dbReference type="EMBL" id="MBP1468850.1"/>
    </source>
</evidence>
<dbReference type="InterPro" id="IPR008969">
    <property type="entry name" value="CarboxyPept-like_regulatory"/>
</dbReference>
<feature type="active site" description="Charge relay system" evidence="5">
    <location>
        <position position="315"/>
    </location>
</feature>
<comment type="similarity">
    <text evidence="1 5">Belongs to the peptidase S8 family.</text>
</comment>
<dbReference type="PROSITE" id="PS00138">
    <property type="entry name" value="SUBTILASE_SER"/>
    <property type="match status" value="1"/>
</dbReference>
<evidence type="ECO:0000313" key="8">
    <source>
        <dbReference type="Proteomes" id="UP001193081"/>
    </source>
</evidence>
<dbReference type="Gene3D" id="2.60.40.1120">
    <property type="entry name" value="Carboxypeptidase-like, regulatory domain"/>
    <property type="match status" value="1"/>
</dbReference>
<dbReference type="PRINTS" id="PR00723">
    <property type="entry name" value="SUBTILISIN"/>
</dbReference>
<name>A0ABS4DHE2_9CHLR</name>
<dbReference type="PROSITE" id="PS51892">
    <property type="entry name" value="SUBTILASE"/>
    <property type="match status" value="1"/>
</dbReference>
<dbReference type="InterPro" id="IPR023828">
    <property type="entry name" value="Peptidase_S8_Ser-AS"/>
</dbReference>